<keyword evidence="6" id="KW-0812">Transmembrane</keyword>
<evidence type="ECO:0000256" key="4">
    <source>
        <dbReference type="ARBA" id="ARBA00022475"/>
    </source>
</evidence>
<gene>
    <name evidence="13" type="primary">gspL</name>
    <name evidence="13" type="ORF">ACFODT_04135</name>
</gene>
<dbReference type="CDD" id="cd24017">
    <property type="entry name" value="ASKHA_T2SSL_N"/>
    <property type="match status" value="1"/>
</dbReference>
<evidence type="ECO:0000256" key="1">
    <source>
        <dbReference type="ARBA" id="ARBA00004377"/>
    </source>
</evidence>
<name>A0ABV7C883_9VIBR</name>
<protein>
    <recommendedName>
        <fullName evidence="10">Type II secretion system protein L</fullName>
        <shortName evidence="10">T2SS protein L</shortName>
    </recommendedName>
</protein>
<dbReference type="InterPro" id="IPR025691">
    <property type="entry name" value="GspL_pp_dom"/>
</dbReference>
<comment type="subcellular location">
    <subcellularLocation>
        <location evidence="1">Cell inner membrane</location>
        <topology evidence="1">Single-pass membrane protein</topology>
    </subcellularLocation>
</comment>
<keyword evidence="9" id="KW-0472">Membrane</keyword>
<comment type="function">
    <text evidence="10">Inner membrane component of the type II secretion system required for the energy-dependent secretion of extracellular factors such as proteases and toxins from the periplasm.</text>
</comment>
<comment type="similarity">
    <text evidence="2 10">Belongs to the GSP L family.</text>
</comment>
<sequence length="404" mass="45716">MNEFLTVRLSSQLDAPIEWLVWSTEQQDIIASGELSSRHELADLAPYAHQRTTIVLLSASDLVLTQVEIPAGGARQFEAMLPYLLEDEIAQDVDDLHFTVLNKQNGLAHVVGVDRQWFEQCLADFHHAGIEIKRVMPDVFALPTAETPLVAAQLGAHWLVRKGLWSGMVMEADWLPLLVESDWVREGDEFLALTAYTPLPALTLKDDQHWGVQPANMVMQLLAQGAIASRLTLLTGSFKPSSSWLKYWKVWRLPVYSAVAFLVLSLLYSTLQANQYEEQAQAYRQESKRIFRTVFPDKHRIPTVSYLKRQFTSELNILAGSNNQDGVLTWLNQLPTTIGTIEDMTITSLKYDENKKQLRVDAVSKDFQSFEKARVKLEQSFRVEQGQLNKDGETVLGSFVLKAK</sequence>
<accession>A0ABV7C883</accession>
<dbReference type="Gene3D" id="3.30.420.370">
    <property type="match status" value="1"/>
</dbReference>
<dbReference type="Pfam" id="PF12693">
    <property type="entry name" value="GspL_C"/>
    <property type="match status" value="1"/>
</dbReference>
<dbReference type="Gene3D" id="3.30.420.380">
    <property type="match status" value="1"/>
</dbReference>
<dbReference type="SUPFAM" id="SSF53067">
    <property type="entry name" value="Actin-like ATPase domain"/>
    <property type="match status" value="2"/>
</dbReference>
<evidence type="ECO:0000313" key="13">
    <source>
        <dbReference type="EMBL" id="MFC3023018.1"/>
    </source>
</evidence>
<dbReference type="NCBIfam" id="TIGR01709">
    <property type="entry name" value="typeII_sec_gspL"/>
    <property type="match status" value="1"/>
</dbReference>
<evidence type="ECO:0000256" key="9">
    <source>
        <dbReference type="ARBA" id="ARBA00023136"/>
    </source>
</evidence>
<feature type="domain" description="GspL periplasmic" evidence="12">
    <location>
        <begin position="246"/>
        <end position="403"/>
    </location>
</feature>
<keyword evidence="4" id="KW-1003">Cell membrane</keyword>
<keyword evidence="8" id="KW-1133">Transmembrane helix</keyword>
<evidence type="ECO:0000256" key="2">
    <source>
        <dbReference type="ARBA" id="ARBA00005318"/>
    </source>
</evidence>
<evidence type="ECO:0000256" key="3">
    <source>
        <dbReference type="ARBA" id="ARBA00022448"/>
    </source>
</evidence>
<dbReference type="InterPro" id="IPR007812">
    <property type="entry name" value="T2SS_protein-GspL"/>
</dbReference>
<evidence type="ECO:0000259" key="12">
    <source>
        <dbReference type="Pfam" id="PF12693"/>
    </source>
</evidence>
<organism evidence="13 14">
    <name type="scientific">Vibrio zhugei</name>
    <dbReference type="NCBI Taxonomy" id="2479546"/>
    <lineage>
        <taxon>Bacteria</taxon>
        <taxon>Pseudomonadati</taxon>
        <taxon>Pseudomonadota</taxon>
        <taxon>Gammaproteobacteria</taxon>
        <taxon>Vibrionales</taxon>
        <taxon>Vibrionaceae</taxon>
        <taxon>Vibrio</taxon>
    </lineage>
</organism>
<evidence type="ECO:0000256" key="10">
    <source>
        <dbReference type="PIRNR" id="PIRNR015761"/>
    </source>
</evidence>
<evidence type="ECO:0000256" key="8">
    <source>
        <dbReference type="ARBA" id="ARBA00022989"/>
    </source>
</evidence>
<keyword evidence="14" id="KW-1185">Reference proteome</keyword>
<dbReference type="Pfam" id="PF05134">
    <property type="entry name" value="T2SSL"/>
    <property type="match status" value="1"/>
</dbReference>
<dbReference type="EMBL" id="JBHRSE010000030">
    <property type="protein sequence ID" value="MFC3023018.1"/>
    <property type="molecule type" value="Genomic_DNA"/>
</dbReference>
<keyword evidence="5" id="KW-0997">Cell inner membrane</keyword>
<dbReference type="RefSeq" id="WP_123017100.1">
    <property type="nucleotide sequence ID" value="NZ_AP024911.1"/>
</dbReference>
<dbReference type="Gene3D" id="3.30.1360.100">
    <property type="entry name" value="General secretion pathway protein M, EpsM"/>
    <property type="match status" value="1"/>
</dbReference>
<evidence type="ECO:0000256" key="6">
    <source>
        <dbReference type="ARBA" id="ARBA00022692"/>
    </source>
</evidence>
<keyword evidence="7 10" id="KW-0653">Protein transport</keyword>
<evidence type="ECO:0000313" key="14">
    <source>
        <dbReference type="Proteomes" id="UP001595384"/>
    </source>
</evidence>
<feature type="domain" description="GspL cytoplasmic actin-ATPase-like" evidence="11">
    <location>
        <begin position="5"/>
        <end position="240"/>
    </location>
</feature>
<reference evidence="14" key="1">
    <citation type="journal article" date="2019" name="Int. J. Syst. Evol. Microbiol.">
        <title>The Global Catalogue of Microorganisms (GCM) 10K type strain sequencing project: providing services to taxonomists for standard genome sequencing and annotation.</title>
        <authorList>
            <consortium name="The Broad Institute Genomics Platform"/>
            <consortium name="The Broad Institute Genome Sequencing Center for Infectious Disease"/>
            <person name="Wu L."/>
            <person name="Ma J."/>
        </authorList>
    </citation>
    <scope>NUCLEOTIDE SEQUENCE [LARGE SCALE GENOMIC DNA]</scope>
    <source>
        <strain evidence="14">KCTC 62784</strain>
    </source>
</reference>
<keyword evidence="3 10" id="KW-0813">Transport</keyword>
<proteinExistence type="inferred from homology"/>
<evidence type="ECO:0000259" key="11">
    <source>
        <dbReference type="Pfam" id="PF05134"/>
    </source>
</evidence>
<dbReference type="InterPro" id="IPR043129">
    <property type="entry name" value="ATPase_NBD"/>
</dbReference>
<dbReference type="InterPro" id="IPR024230">
    <property type="entry name" value="GspL_cyto_dom"/>
</dbReference>
<dbReference type="Proteomes" id="UP001595384">
    <property type="component" value="Unassembled WGS sequence"/>
</dbReference>
<dbReference type="PIRSF" id="PIRSF015761">
    <property type="entry name" value="Protein_L"/>
    <property type="match status" value="1"/>
</dbReference>
<comment type="caution">
    <text evidence="13">The sequence shown here is derived from an EMBL/GenBank/DDBJ whole genome shotgun (WGS) entry which is preliminary data.</text>
</comment>
<evidence type="ECO:0000256" key="7">
    <source>
        <dbReference type="ARBA" id="ARBA00022927"/>
    </source>
</evidence>
<evidence type="ECO:0000256" key="5">
    <source>
        <dbReference type="ARBA" id="ARBA00022519"/>
    </source>
</evidence>